<gene>
    <name evidence="3" type="ORF">CHF27_012740</name>
</gene>
<dbReference type="Proteomes" id="UP000243494">
    <property type="component" value="Unassembled WGS sequence"/>
</dbReference>
<evidence type="ECO:0000313" key="3">
    <source>
        <dbReference type="EMBL" id="RDY22560.1"/>
    </source>
</evidence>
<dbReference type="Gene3D" id="1.10.530.10">
    <property type="match status" value="1"/>
</dbReference>
<protein>
    <submittedName>
        <fullName evidence="3">Glucosaminidase</fullName>
    </submittedName>
</protein>
<evidence type="ECO:0000256" key="1">
    <source>
        <dbReference type="ARBA" id="ARBA00022801"/>
    </source>
</evidence>
<name>A0A371IPZ6_9FIRM</name>
<evidence type="ECO:0000259" key="2">
    <source>
        <dbReference type="SMART" id="SM00047"/>
    </source>
</evidence>
<keyword evidence="4" id="KW-1185">Reference proteome</keyword>
<keyword evidence="1" id="KW-0378">Hydrolase</keyword>
<dbReference type="SMART" id="SM00047">
    <property type="entry name" value="LYZ2"/>
    <property type="match status" value="1"/>
</dbReference>
<dbReference type="InterPro" id="IPR002901">
    <property type="entry name" value="MGlyc_endo_b_GlcNAc-like_dom"/>
</dbReference>
<dbReference type="PANTHER" id="PTHR33308:SF9">
    <property type="entry name" value="PEPTIDOGLYCAN HYDROLASE FLGJ"/>
    <property type="match status" value="1"/>
</dbReference>
<organism evidence="3 4">
    <name type="scientific">Romboutsia maritimum</name>
    <dbReference type="NCBI Taxonomy" id="2020948"/>
    <lineage>
        <taxon>Bacteria</taxon>
        <taxon>Bacillati</taxon>
        <taxon>Bacillota</taxon>
        <taxon>Clostridia</taxon>
        <taxon>Peptostreptococcales</taxon>
        <taxon>Peptostreptococcaceae</taxon>
        <taxon>Romboutsia</taxon>
    </lineage>
</organism>
<dbReference type="Pfam" id="PF01832">
    <property type="entry name" value="Glucosaminidase"/>
    <property type="match status" value="1"/>
</dbReference>
<comment type="caution">
    <text evidence="3">The sequence shown here is derived from an EMBL/GenBank/DDBJ whole genome shotgun (WGS) entry which is preliminary data.</text>
</comment>
<accession>A0A371IPZ6</accession>
<dbReference type="GO" id="GO:0004040">
    <property type="term" value="F:amidase activity"/>
    <property type="evidence" value="ECO:0007669"/>
    <property type="project" value="InterPro"/>
</dbReference>
<proteinExistence type="predicted"/>
<dbReference type="EMBL" id="NOJZ02000039">
    <property type="protein sequence ID" value="RDY22560.1"/>
    <property type="molecule type" value="Genomic_DNA"/>
</dbReference>
<reference evidence="3 4" key="1">
    <citation type="journal article" date="2017" name="Genome Announc.">
        <title>Draft Genome Sequence of Romboutsia maritimum sp. nov. Strain CCRI-22766(T), Isolated from Coastal Estuarine Mud.</title>
        <authorList>
            <person name="Maheux A.F."/>
            <person name="Boudreau D.K."/>
            <person name="Berube E."/>
            <person name="Boissinot M."/>
            <person name="Raymond F."/>
            <person name="Brodeur S."/>
            <person name="Corbeil J."/>
            <person name="Brightwell G."/>
            <person name="Broda D."/>
            <person name="Omar R.F."/>
            <person name="Bergeron M.G."/>
        </authorList>
    </citation>
    <scope>NUCLEOTIDE SEQUENCE [LARGE SCALE GENOMIC DNA]</scope>
    <source>
        <strain evidence="3 4">CCRI-22766</strain>
    </source>
</reference>
<dbReference type="OrthoDB" id="977752at2"/>
<feature type="domain" description="Mannosyl-glycoprotein endo-beta-N-acetylglucosamidase-like" evidence="2">
    <location>
        <begin position="133"/>
        <end position="290"/>
    </location>
</feature>
<dbReference type="AlphaFoldDB" id="A0A371IPZ6"/>
<dbReference type="PANTHER" id="PTHR33308">
    <property type="entry name" value="PEPTIDOGLYCAN HYDROLASE FLGJ"/>
    <property type="match status" value="1"/>
</dbReference>
<evidence type="ECO:0000313" key="4">
    <source>
        <dbReference type="Proteomes" id="UP000243494"/>
    </source>
</evidence>
<sequence length="295" mass="34350">MKKRYIMIPIILLLLTSLLAFWIKLNSLKEINKQEINVQEYIENVDEVSNFKVQVNWKYVASIIAVLNDNKFDNVSKEEIKRISNLFIESDNQKYTSHSLDDVLNKLDLSDNKQKRVKNYVEDLNGYGLMPTRLNSDGKYMKFINKIKESAIENYNKYHILPSITIAQAILESNWGESELSTKYNNLFGIKANSSWKGKSILIETGEFYNQVIMGKFRVYNNNTESISDHAKFLSENTRYKQVFNESTYLNQAEELQNAGYSTAMDEQGNHTYKKLLVQIIRQYNLQIIDSNVSE</sequence>
<dbReference type="InterPro" id="IPR051056">
    <property type="entry name" value="Glycosyl_Hydrolase_73"/>
</dbReference>